<proteinExistence type="predicted"/>
<dbReference type="Proteomes" id="UP000241190">
    <property type="component" value="Unassembled WGS sequence"/>
</dbReference>
<evidence type="ECO:0000313" key="2">
    <source>
        <dbReference type="Proteomes" id="UP000241190"/>
    </source>
</evidence>
<reference evidence="1 2" key="1">
    <citation type="submission" date="2018-03" db="EMBL/GenBank/DDBJ databases">
        <title>Whole genome sequencing of Histamine producing bacteria.</title>
        <authorList>
            <person name="Butler K."/>
        </authorList>
    </citation>
    <scope>NUCLEOTIDE SEQUENCE [LARGE SCALE GENOMIC DNA]</scope>
    <source>
        <strain evidence="1 2">ATCC 51761</strain>
    </source>
</reference>
<organism evidence="1 2">
    <name type="scientific">Photobacterium iliopiscarium</name>
    <dbReference type="NCBI Taxonomy" id="56192"/>
    <lineage>
        <taxon>Bacteria</taxon>
        <taxon>Pseudomonadati</taxon>
        <taxon>Pseudomonadota</taxon>
        <taxon>Gammaproteobacteria</taxon>
        <taxon>Vibrionales</taxon>
        <taxon>Vibrionaceae</taxon>
        <taxon>Photobacterium</taxon>
    </lineage>
</organism>
<dbReference type="EMBL" id="PYOP01000002">
    <property type="protein sequence ID" value="PSW99562.1"/>
    <property type="molecule type" value="Genomic_DNA"/>
</dbReference>
<dbReference type="RefSeq" id="WP_045036210.1">
    <property type="nucleotide sequence ID" value="NZ_JZSR01000006.1"/>
</dbReference>
<name>A0ABX5GXG2_9GAMM</name>
<sequence length="106" mass="12128">MAKAVIFNATSRNITIIQGVKNKHIGSFGEGYIDTVITTGHFKVMDESSKRVIASFTINACESYSYFIYENKKEELELSGRYTLWNSEPRKVRDAARRAYEEKVHA</sequence>
<evidence type="ECO:0000313" key="1">
    <source>
        <dbReference type="EMBL" id="PSW99562.1"/>
    </source>
</evidence>
<protein>
    <submittedName>
        <fullName evidence="1">Uncharacterized protein</fullName>
    </submittedName>
</protein>
<comment type="caution">
    <text evidence="1">The sequence shown here is derived from an EMBL/GenBank/DDBJ whole genome shotgun (WGS) entry which is preliminary data.</text>
</comment>
<gene>
    <name evidence="1" type="ORF">C9J52_01900</name>
</gene>
<keyword evidence="2" id="KW-1185">Reference proteome</keyword>
<accession>A0ABX5GXG2</accession>